<dbReference type="InterPro" id="IPR052394">
    <property type="entry name" value="LRR-containing"/>
</dbReference>
<dbReference type="PANTHER" id="PTHR24114:SF50">
    <property type="entry name" value="RNI-LIKE PROTEIN"/>
    <property type="match status" value="1"/>
</dbReference>
<dbReference type="Pfam" id="PF13516">
    <property type="entry name" value="LRR_6"/>
    <property type="match status" value="5"/>
</dbReference>
<evidence type="ECO:0000259" key="2">
    <source>
        <dbReference type="PROSITE" id="PS50222"/>
    </source>
</evidence>
<keyword evidence="1" id="KW-0106">Calcium</keyword>
<dbReference type="OrthoDB" id="120976at2759"/>
<dbReference type="SUPFAM" id="SSF47473">
    <property type="entry name" value="EF-hand"/>
    <property type="match status" value="1"/>
</dbReference>
<evidence type="ECO:0000313" key="3">
    <source>
        <dbReference type="EMBL" id="ESO94977.1"/>
    </source>
</evidence>
<dbReference type="HOGENOM" id="CLU_017147_3_2_1"/>
<feature type="non-terminal residue" evidence="3">
    <location>
        <position position="1"/>
    </location>
</feature>
<dbReference type="CDD" id="cd00051">
    <property type="entry name" value="EFh"/>
    <property type="match status" value="1"/>
</dbReference>
<dbReference type="SUPFAM" id="SSF52047">
    <property type="entry name" value="RNI-like"/>
    <property type="match status" value="1"/>
</dbReference>
<evidence type="ECO:0000313" key="4">
    <source>
        <dbReference type="Proteomes" id="UP000030746"/>
    </source>
</evidence>
<name>V4ADQ0_LOTGI</name>
<dbReference type="SMART" id="SM00368">
    <property type="entry name" value="LRR_RI"/>
    <property type="match status" value="8"/>
</dbReference>
<proteinExistence type="predicted"/>
<dbReference type="InterPro" id="IPR002048">
    <property type="entry name" value="EF_hand_dom"/>
</dbReference>
<protein>
    <recommendedName>
        <fullName evidence="2">EF-hand domain-containing protein</fullName>
    </recommendedName>
</protein>
<dbReference type="InterPro" id="IPR018247">
    <property type="entry name" value="EF_Hand_1_Ca_BS"/>
</dbReference>
<accession>V4ADQ0</accession>
<dbReference type="AlphaFoldDB" id="V4ADQ0"/>
<dbReference type="GeneID" id="20251685"/>
<dbReference type="InterPro" id="IPR001611">
    <property type="entry name" value="Leu-rich_rpt"/>
</dbReference>
<feature type="domain" description="EF-hand" evidence="2">
    <location>
        <begin position="398"/>
        <end position="420"/>
    </location>
</feature>
<dbReference type="Gene3D" id="3.80.10.10">
    <property type="entry name" value="Ribonuclease Inhibitor"/>
    <property type="match status" value="2"/>
</dbReference>
<dbReference type="OMA" id="WNGFHIR"/>
<evidence type="ECO:0000256" key="1">
    <source>
        <dbReference type="ARBA" id="ARBA00022837"/>
    </source>
</evidence>
<dbReference type="RefSeq" id="XP_009054140.1">
    <property type="nucleotide sequence ID" value="XM_009055892.1"/>
</dbReference>
<organism evidence="3 4">
    <name type="scientific">Lottia gigantea</name>
    <name type="common">Giant owl limpet</name>
    <dbReference type="NCBI Taxonomy" id="225164"/>
    <lineage>
        <taxon>Eukaryota</taxon>
        <taxon>Metazoa</taxon>
        <taxon>Spiralia</taxon>
        <taxon>Lophotrochozoa</taxon>
        <taxon>Mollusca</taxon>
        <taxon>Gastropoda</taxon>
        <taxon>Patellogastropoda</taxon>
        <taxon>Lottioidea</taxon>
        <taxon>Lottiidae</taxon>
        <taxon>Lottia</taxon>
    </lineage>
</organism>
<dbReference type="PANTHER" id="PTHR24114">
    <property type="entry name" value="LEUCINE RICH REPEAT FAMILY PROTEIN"/>
    <property type="match status" value="1"/>
</dbReference>
<dbReference type="CTD" id="20251685"/>
<dbReference type="InterPro" id="IPR032675">
    <property type="entry name" value="LRR_dom_sf"/>
</dbReference>
<dbReference type="PROSITE" id="PS51450">
    <property type="entry name" value="LRR"/>
    <property type="match status" value="1"/>
</dbReference>
<dbReference type="PROSITE" id="PS50222">
    <property type="entry name" value="EF_HAND_2"/>
    <property type="match status" value="2"/>
</dbReference>
<dbReference type="KEGG" id="lgi:LOTGIDRAFT_63811"/>
<dbReference type="EMBL" id="KB201701">
    <property type="protein sequence ID" value="ESO94977.1"/>
    <property type="molecule type" value="Genomic_DNA"/>
</dbReference>
<dbReference type="Proteomes" id="UP000030746">
    <property type="component" value="Unassembled WGS sequence"/>
</dbReference>
<dbReference type="Pfam" id="PF13499">
    <property type="entry name" value="EF-hand_7"/>
    <property type="match status" value="1"/>
</dbReference>
<sequence length="420" mass="47461">DDGSALKGSISQLSYVSACRRLKVNTMKLIYTGLNQKRLCIKNQLISPQSVKALTIALVKNVVVESLTFDSNELKAAGATIVASIIPQKLELLELNLTNNSLGSKGAEVICNELMNNTIIQKVDLSGNYFNEDDAIYFRDLLEENNSIMELNLSHNNFQEMGGKVIAEGIAKNDFLRVLDLSWNHLRMSGVVAIGKSLLENTTLEVLRIGWNGFNLRGCIALGESLCENNTLVELDLSCNRITDLCLGQLLKAFHTNTTLKILKLPLNQLSRHGCDVLLKMIESHEQIPLQLIDLGNQSVKENFPARAKELKNTRNIDFYHGPIIREGIQFGGEKKQEKSDSLDNEDPFLILIVYMRLQNIRMLEMFSNMDKDMSKSVTREEFKREMKRVNIPLTEWQLDRLIHSLDSDRNGDIDFSELM</sequence>
<dbReference type="GO" id="GO:0005509">
    <property type="term" value="F:calcium ion binding"/>
    <property type="evidence" value="ECO:0007669"/>
    <property type="project" value="InterPro"/>
</dbReference>
<dbReference type="PROSITE" id="PS00018">
    <property type="entry name" value="EF_HAND_1"/>
    <property type="match status" value="2"/>
</dbReference>
<gene>
    <name evidence="3" type="ORF">LOTGIDRAFT_63811</name>
</gene>
<feature type="non-terminal residue" evidence="3">
    <location>
        <position position="420"/>
    </location>
</feature>
<dbReference type="Gene3D" id="1.10.238.10">
    <property type="entry name" value="EF-hand"/>
    <property type="match status" value="1"/>
</dbReference>
<keyword evidence="4" id="KW-1185">Reference proteome</keyword>
<feature type="domain" description="EF-hand" evidence="2">
    <location>
        <begin position="358"/>
        <end position="393"/>
    </location>
</feature>
<dbReference type="InterPro" id="IPR011992">
    <property type="entry name" value="EF-hand-dom_pair"/>
</dbReference>
<reference evidence="3 4" key="1">
    <citation type="journal article" date="2013" name="Nature">
        <title>Insights into bilaterian evolution from three spiralian genomes.</title>
        <authorList>
            <person name="Simakov O."/>
            <person name="Marletaz F."/>
            <person name="Cho S.J."/>
            <person name="Edsinger-Gonzales E."/>
            <person name="Havlak P."/>
            <person name="Hellsten U."/>
            <person name="Kuo D.H."/>
            <person name="Larsson T."/>
            <person name="Lv J."/>
            <person name="Arendt D."/>
            <person name="Savage R."/>
            <person name="Osoegawa K."/>
            <person name="de Jong P."/>
            <person name="Grimwood J."/>
            <person name="Chapman J.A."/>
            <person name="Shapiro H."/>
            <person name="Aerts A."/>
            <person name="Otillar R.P."/>
            <person name="Terry A.Y."/>
            <person name="Boore J.L."/>
            <person name="Grigoriev I.V."/>
            <person name="Lindberg D.R."/>
            <person name="Seaver E.C."/>
            <person name="Weisblat D.A."/>
            <person name="Putnam N.H."/>
            <person name="Rokhsar D.S."/>
        </authorList>
    </citation>
    <scope>NUCLEOTIDE SEQUENCE [LARGE SCALE GENOMIC DNA]</scope>
</reference>